<reference evidence="2" key="1">
    <citation type="journal article" date="2004" name="Nature">
        <title>Community structure and metabolism through reconstruction of microbial genomes from the environment.</title>
        <authorList>
            <person name="Tyson G.W."/>
            <person name="Chapman J."/>
            <person name="Hugenholtz P."/>
            <person name="Allen E.E."/>
            <person name="Ram R.J."/>
            <person name="Richardson P.M."/>
            <person name="Solovyev V.V."/>
            <person name="Rubin E.M."/>
            <person name="Rokhsar D.S."/>
            <person name="Banfield J.F."/>
        </authorList>
    </citation>
    <scope>NUCLEOTIDE SEQUENCE [LARGE SCALE GENOMIC DNA]</scope>
</reference>
<evidence type="ECO:0000313" key="2">
    <source>
        <dbReference type="EMBL" id="EDZ38157.1"/>
    </source>
</evidence>
<dbReference type="AlphaFoldDB" id="B6ARR1"/>
<protein>
    <submittedName>
        <fullName evidence="2">Probable transcriptional regulator (AbrB)</fullName>
    </submittedName>
</protein>
<proteinExistence type="predicted"/>
<feature type="compositionally biased region" description="Polar residues" evidence="1">
    <location>
        <begin position="1"/>
        <end position="12"/>
    </location>
</feature>
<gene>
    <name evidence="2" type="ORF">CGL2_11390097</name>
</gene>
<accession>B6ARR1</accession>
<sequence>MASPDNHSSLLPTSDPGEKSMTTVIVSPKFRVVIPKKIRKDFSLVSAQKRQVPGDKGRIAFILLRNPRKMCGMLKGIETSVPRDNDRL</sequence>
<reference evidence="2" key="2">
    <citation type="journal article" date="2008" name="PLoS Biol.">
        <title>Population genomic analysis of strain variation in Leptospirillum group II bacteria involved in acid mine drainage formation.</title>
        <authorList>
            <person name="Simmons S.L."/>
            <person name="Dibartolo G."/>
            <person name="Denef V.J."/>
            <person name="Goltsman D.S."/>
            <person name="Thelen M.P."/>
            <person name="Banfield J.F."/>
        </authorList>
    </citation>
    <scope>NUCLEOTIDE SEQUENCE [LARGE SCALE GENOMIC DNA]</scope>
</reference>
<feature type="region of interest" description="Disordered" evidence="1">
    <location>
        <begin position="1"/>
        <end position="22"/>
    </location>
</feature>
<organism evidence="2">
    <name type="scientific">Leptospirillum sp. Group II '5-way CG'</name>
    <dbReference type="NCBI Taxonomy" id="419541"/>
    <lineage>
        <taxon>Bacteria</taxon>
        <taxon>Pseudomonadati</taxon>
        <taxon>Nitrospirota</taxon>
        <taxon>Nitrospiria</taxon>
        <taxon>Nitrospirales</taxon>
        <taxon>Nitrospiraceae</taxon>
        <taxon>Leptospirillum</taxon>
    </lineage>
</organism>
<dbReference type="EMBL" id="DS995262">
    <property type="protein sequence ID" value="EDZ38157.1"/>
    <property type="molecule type" value="Genomic_DNA"/>
</dbReference>
<evidence type="ECO:0000256" key="1">
    <source>
        <dbReference type="SAM" id="MobiDB-lite"/>
    </source>
</evidence>
<name>B6ARR1_9BACT</name>